<dbReference type="OrthoDB" id="2915755at2759"/>
<sequence>MVSKNEVRIEELLSRGPDITDGPGIVYAFVIVGGTSRDNALMVKVGATKDWKRRMREWKNQCKGEEHVWLVGIESKYRFLTESCAHIMLENRALERPVVTCEYCGRKHMEKFVMKVKDRFASNVERELIQVIEEAKRRVNTYFGV</sequence>
<dbReference type="RefSeq" id="XP_043002761.1">
    <property type="nucleotide sequence ID" value="XM_043159162.1"/>
</dbReference>
<dbReference type="InterPro" id="IPR018306">
    <property type="entry name" value="Phage_T5_Orf172_DNA-bd"/>
</dbReference>
<evidence type="ECO:0000313" key="4">
    <source>
        <dbReference type="Proteomes" id="UP001049176"/>
    </source>
</evidence>
<protein>
    <recommendedName>
        <fullName evidence="1">Bacteriophage T5 Orf172 DNA-binding domain-containing protein</fullName>
    </recommendedName>
</protein>
<dbReference type="PANTHER" id="PTHR28094:SF1">
    <property type="entry name" value="MEIOTICALLY UP-REGULATED GENE 113 PROTEIN"/>
    <property type="match status" value="1"/>
</dbReference>
<name>A0A9P7RNA3_9AGAR</name>
<evidence type="ECO:0000259" key="1">
    <source>
        <dbReference type="Pfam" id="PF10544"/>
    </source>
</evidence>
<dbReference type="PANTHER" id="PTHR28094">
    <property type="entry name" value="MEIOTICALLY UP-REGULATED GENE 113 PROTEIN"/>
    <property type="match status" value="1"/>
</dbReference>
<comment type="caution">
    <text evidence="2">The sequence shown here is derived from an EMBL/GenBank/DDBJ whole genome shotgun (WGS) entry which is preliminary data.</text>
</comment>
<dbReference type="AlphaFoldDB" id="A0A9P7RNA3"/>
<dbReference type="Proteomes" id="UP001049176">
    <property type="component" value="Chromosome 6"/>
</dbReference>
<feature type="domain" description="Bacteriophage T5 Orf172 DNA-binding" evidence="1">
    <location>
        <begin position="25"/>
        <end position="117"/>
    </location>
</feature>
<organism evidence="2 4">
    <name type="scientific">Marasmius oreades</name>
    <name type="common">fairy-ring Marasmius</name>
    <dbReference type="NCBI Taxonomy" id="181124"/>
    <lineage>
        <taxon>Eukaryota</taxon>
        <taxon>Fungi</taxon>
        <taxon>Dikarya</taxon>
        <taxon>Basidiomycota</taxon>
        <taxon>Agaricomycotina</taxon>
        <taxon>Agaricomycetes</taxon>
        <taxon>Agaricomycetidae</taxon>
        <taxon>Agaricales</taxon>
        <taxon>Marasmiineae</taxon>
        <taxon>Marasmiaceae</taxon>
        <taxon>Marasmius</taxon>
    </lineage>
</organism>
<dbReference type="InterPro" id="IPR053006">
    <property type="entry name" value="Meiosis_regulatory"/>
</dbReference>
<dbReference type="EMBL" id="CM032190">
    <property type="protein sequence ID" value="KAG7086290.1"/>
    <property type="molecule type" value="Genomic_DNA"/>
</dbReference>
<evidence type="ECO:0000313" key="2">
    <source>
        <dbReference type="EMBL" id="KAG7086290.1"/>
    </source>
</evidence>
<gene>
    <name evidence="2" type="ORF">E1B28_002254</name>
    <name evidence="3" type="ORF">E1B28_009475</name>
</gene>
<proteinExistence type="predicted"/>
<accession>A0A9P7RNA3</accession>
<dbReference type="KEGG" id="more:E1B28_002254"/>
<keyword evidence="4" id="KW-1185">Reference proteome</keyword>
<dbReference type="Proteomes" id="UP001049176">
    <property type="component" value="Chromosome 10"/>
</dbReference>
<dbReference type="EMBL" id="CM032186">
    <property type="protein sequence ID" value="KAG7090355.1"/>
    <property type="molecule type" value="Genomic_DNA"/>
</dbReference>
<reference evidence="2" key="1">
    <citation type="journal article" date="2021" name="Genome Biol. Evol.">
        <title>The assembled and annotated genome of the fairy-ring fungus Marasmius oreades.</title>
        <authorList>
            <person name="Hiltunen M."/>
            <person name="Ament-Velasquez S.L."/>
            <person name="Johannesson H."/>
        </authorList>
    </citation>
    <scope>NUCLEOTIDE SEQUENCE</scope>
    <source>
        <strain evidence="2">03SP1</strain>
    </source>
</reference>
<dbReference type="Pfam" id="PF10544">
    <property type="entry name" value="T5orf172"/>
    <property type="match status" value="1"/>
</dbReference>
<evidence type="ECO:0000313" key="3">
    <source>
        <dbReference type="EMBL" id="KAG7090355.1"/>
    </source>
</evidence>
<dbReference type="GeneID" id="66071330"/>